<proteinExistence type="predicted"/>
<sequence length="73" mass="8232">STSRLWVWVYVPRLGLYVMIYDISPGSSLGLGQIVSQFRVQSLSQFSAGTRVSSKFSLVWSRLDACWDSRSGR</sequence>
<evidence type="ECO:0000313" key="2">
    <source>
        <dbReference type="Proteomes" id="UP000596661"/>
    </source>
</evidence>
<reference evidence="1" key="1">
    <citation type="submission" date="2021-03" db="UniProtKB">
        <authorList>
            <consortium name="EnsemblPlants"/>
        </authorList>
    </citation>
    <scope>IDENTIFICATION</scope>
</reference>
<accession>A0A803QRU4</accession>
<keyword evidence="2" id="KW-1185">Reference proteome</keyword>
<dbReference type="Gramene" id="evm.model.ctgX2.11">
    <property type="protein sequence ID" value="cds.evm.model.ctgX2.11"/>
    <property type="gene ID" value="evm.TU.ctgX2.11"/>
</dbReference>
<dbReference type="EnsemblPlants" id="evm.model.ctgX2.11">
    <property type="protein sequence ID" value="cds.evm.model.ctgX2.11"/>
    <property type="gene ID" value="evm.TU.ctgX2.11"/>
</dbReference>
<organism evidence="1 2">
    <name type="scientific">Cannabis sativa</name>
    <name type="common">Hemp</name>
    <name type="synonym">Marijuana</name>
    <dbReference type="NCBI Taxonomy" id="3483"/>
    <lineage>
        <taxon>Eukaryota</taxon>
        <taxon>Viridiplantae</taxon>
        <taxon>Streptophyta</taxon>
        <taxon>Embryophyta</taxon>
        <taxon>Tracheophyta</taxon>
        <taxon>Spermatophyta</taxon>
        <taxon>Magnoliopsida</taxon>
        <taxon>eudicotyledons</taxon>
        <taxon>Gunneridae</taxon>
        <taxon>Pentapetalae</taxon>
        <taxon>rosids</taxon>
        <taxon>fabids</taxon>
        <taxon>Rosales</taxon>
        <taxon>Cannabaceae</taxon>
        <taxon>Cannabis</taxon>
    </lineage>
</organism>
<protein>
    <submittedName>
        <fullName evidence="1">Uncharacterized protein</fullName>
    </submittedName>
</protein>
<name>A0A803QRU4_CANSA</name>
<dbReference type="AlphaFoldDB" id="A0A803QRU4"/>
<evidence type="ECO:0000313" key="1">
    <source>
        <dbReference type="EnsemblPlants" id="cds.evm.model.ctgX2.11"/>
    </source>
</evidence>
<dbReference type="Proteomes" id="UP000596661">
    <property type="component" value="Unassembled WGS sequence"/>
</dbReference>